<feature type="repeat" description="WD" evidence="3">
    <location>
        <begin position="820"/>
        <end position="861"/>
    </location>
</feature>
<dbReference type="GO" id="GO:0043531">
    <property type="term" value="F:ADP binding"/>
    <property type="evidence" value="ECO:0007669"/>
    <property type="project" value="InterPro"/>
</dbReference>
<protein>
    <recommendedName>
        <fullName evidence="4">NB-ARC domain-containing protein</fullName>
    </recommendedName>
</protein>
<dbReference type="PROSITE" id="PS00678">
    <property type="entry name" value="WD_REPEATS_1"/>
    <property type="match status" value="10"/>
</dbReference>
<feature type="repeat" description="WD" evidence="3">
    <location>
        <begin position="568"/>
        <end position="609"/>
    </location>
</feature>
<dbReference type="InterPro" id="IPR011047">
    <property type="entry name" value="Quinoprotein_ADH-like_sf"/>
</dbReference>
<dbReference type="InterPro" id="IPR020472">
    <property type="entry name" value="WD40_PAC1"/>
</dbReference>
<keyword evidence="2" id="KW-0677">Repeat</keyword>
<dbReference type="InterPro" id="IPR015943">
    <property type="entry name" value="WD40/YVTN_repeat-like_dom_sf"/>
</dbReference>
<dbReference type="PROSITE" id="PS50294">
    <property type="entry name" value="WD_REPEATS_REGION"/>
    <property type="match status" value="13"/>
</dbReference>
<feature type="repeat" description="WD" evidence="3">
    <location>
        <begin position="736"/>
        <end position="777"/>
    </location>
</feature>
<keyword evidence="1 3" id="KW-0853">WD repeat</keyword>
<feature type="repeat" description="WD" evidence="3">
    <location>
        <begin position="1072"/>
        <end position="1113"/>
    </location>
</feature>
<dbReference type="SUPFAM" id="SSF50978">
    <property type="entry name" value="WD40 repeat-like"/>
    <property type="match status" value="1"/>
</dbReference>
<evidence type="ECO:0000256" key="3">
    <source>
        <dbReference type="PROSITE-ProRule" id="PRU00221"/>
    </source>
</evidence>
<feature type="repeat" description="WD" evidence="3">
    <location>
        <begin position="862"/>
        <end position="903"/>
    </location>
</feature>
<dbReference type="InterPro" id="IPR027417">
    <property type="entry name" value="P-loop_NTPase"/>
</dbReference>
<dbReference type="Gene3D" id="2.130.10.10">
    <property type="entry name" value="YVTN repeat-like/Quinoprotein amine dehydrogenase"/>
    <property type="match status" value="7"/>
</dbReference>
<feature type="domain" description="NB-ARC" evidence="4">
    <location>
        <begin position="123"/>
        <end position="224"/>
    </location>
</feature>
<feature type="repeat" description="WD" evidence="3">
    <location>
        <begin position="988"/>
        <end position="1029"/>
    </location>
</feature>
<feature type="repeat" description="WD" evidence="3">
    <location>
        <begin position="652"/>
        <end position="693"/>
    </location>
</feature>
<dbReference type="PROSITE" id="PS50231">
    <property type="entry name" value="RICIN_B_LECTIN"/>
    <property type="match status" value="1"/>
</dbReference>
<dbReference type="SUPFAM" id="SSF50998">
    <property type="entry name" value="Quinoprotein alcohol dehydrogenase-like"/>
    <property type="match status" value="1"/>
</dbReference>
<organism evidence="5 6">
    <name type="scientific">Mastigocoleus testarum BC008</name>
    <dbReference type="NCBI Taxonomy" id="371196"/>
    <lineage>
        <taxon>Bacteria</taxon>
        <taxon>Bacillati</taxon>
        <taxon>Cyanobacteriota</taxon>
        <taxon>Cyanophyceae</taxon>
        <taxon>Nostocales</taxon>
        <taxon>Hapalosiphonaceae</taxon>
        <taxon>Mastigocoleus</taxon>
    </lineage>
</organism>
<dbReference type="PROSITE" id="PS50082">
    <property type="entry name" value="WD_REPEATS_2"/>
    <property type="match status" value="14"/>
</dbReference>
<dbReference type="Pfam" id="PF00931">
    <property type="entry name" value="NB-ARC"/>
    <property type="match status" value="1"/>
</dbReference>
<feature type="repeat" description="WD" evidence="3">
    <location>
        <begin position="904"/>
        <end position="945"/>
    </location>
</feature>
<accession>A0A0V7ZM93</accession>
<dbReference type="PANTHER" id="PTHR19879:SF9">
    <property type="entry name" value="TRANSCRIPTION INITIATION FACTOR TFIID SUBUNIT 5"/>
    <property type="match status" value="1"/>
</dbReference>
<comment type="caution">
    <text evidence="5">The sequence shown here is derived from an EMBL/GenBank/DDBJ whole genome shotgun (WGS) entry which is preliminary data.</text>
</comment>
<dbReference type="PRINTS" id="PR00364">
    <property type="entry name" value="DISEASERSIST"/>
</dbReference>
<dbReference type="InterPro" id="IPR002182">
    <property type="entry name" value="NB-ARC"/>
</dbReference>
<dbReference type="PANTHER" id="PTHR19879">
    <property type="entry name" value="TRANSCRIPTION INITIATION FACTOR TFIID"/>
    <property type="match status" value="1"/>
</dbReference>
<feature type="repeat" description="WD" evidence="3">
    <location>
        <begin position="1030"/>
        <end position="1071"/>
    </location>
</feature>
<dbReference type="AlphaFoldDB" id="A0A0V7ZM93"/>
<dbReference type="InterPro" id="IPR036322">
    <property type="entry name" value="WD40_repeat_dom_sf"/>
</dbReference>
<dbReference type="Gene3D" id="3.40.50.300">
    <property type="entry name" value="P-loop containing nucleotide triphosphate hydrolases"/>
    <property type="match status" value="1"/>
</dbReference>
<dbReference type="SUPFAM" id="SSF141571">
    <property type="entry name" value="Pentapeptide repeat-like"/>
    <property type="match status" value="1"/>
</dbReference>
<evidence type="ECO:0000313" key="6">
    <source>
        <dbReference type="Proteomes" id="UP000053372"/>
    </source>
</evidence>
<gene>
    <name evidence="5" type="ORF">BC008_22225</name>
</gene>
<feature type="repeat" description="WD" evidence="3">
    <location>
        <begin position="778"/>
        <end position="819"/>
    </location>
</feature>
<proteinExistence type="predicted"/>
<feature type="repeat" description="WD" evidence="3">
    <location>
        <begin position="694"/>
        <end position="735"/>
    </location>
</feature>
<sequence length="1188" mass="132492">MKSRKSRRSRGVVLTPLGWRRFQDAKLKLEIDENNGQKYTFEDLSGHTGFTPVTLRRVLSCEEGVDKRTLIYLFKAFNLELNQNDYSKPESNFEKIERKISPKRQDWGEAICVSAFYGRTEEIIQLEQWIISERCRMVAILGMGGIGKTSLSVRLAKNIEYKFEFLQWISLRDAPPVETVIAQMIQFLSNEEETEIDLPESVGERVSRLIGYLQTSRCLLVLDNAESILCDSSRAGQYREGYEGYGELLKRVGEIPHHSCLVLTSREKPKDLVPLEGKQLLVRSLQLSGLKAAEGEKILKVKGLNGSEENLRKLVKRYSGNALAIKIVSTTIQDLFDGSVDEFLKHNAVVFGDIRELLEQQFERLSELEQEVMYWLAINREPISLLELRDDIVLPIPEGKLLEALESLGRRCLIEKTAAFFTLQPVVMEYVTEGLVAEVCLEIWRGKIENIVLFNSYALMKAQGKDYVKDTQGRLIIEPLINQLLVVFRKKINLEQQLNKILVTLQETSPLEPGYAAGNIINLFRNKKLETDLTGYDFSNLCVWQADLQNVNLHDVSFQNSDLAKSVFSETFGGVVSVAFSPDGKLLAMGDTNGEIRLYQVSDWKQLLIYKDHTNWVVSLAFSPNGKTIASGSMDYTVSLWDISTGQSLQTFQGHDNEVWSVAFSPDGDTLVSGSDDQTIKLWNIQSGECLRTFHGHTNWVCSVAFSANGQTLLSGSNDQTVKLWDVSSGECLKTFHGHRDGIRSIAVSSDCQMLASSSEDQTVKLWDVSSGECLKTFHGHSNEIYSVAFSPRNDLLASGSHDQTVRIWKVSTGECLKTFQGHSSWVYSVAFSPQSNLLVSGSYDQTARLWSSHTGECLKTFQGYTNQIFSVTFSPNGQILASASHDSSVRLWDVSTGQALRTFQGHSAAVQSVAFSPDGQMLASASHDSSVRLWDVRTGQVLRILQGHHALVWSVAFSPDGQTLVSGSEDQTVRLWDVSTGQALKNFQEHHAAIWSVTFSPQGTMLASGALDQTIKLWDVSTGECKRTLEGHKNWVWSIDFSADGELLASASPDGTLRLWSIYTGECLRILQVNTGWLQSVVFSPDSQTLASCSQDHTVNLWDVSTGQCLSNLQGHTGRVWSVAFSPDNQTLASVGEDEKIKLWNVTTGKCLKTLKAEKPYERMKIMQVTGLTAPAIATLKVLGAID</sequence>
<feature type="repeat" description="WD" evidence="3">
    <location>
        <begin position="1114"/>
        <end position="1155"/>
    </location>
</feature>
<reference evidence="5 6" key="1">
    <citation type="journal article" date="2015" name="Genome Announc.">
        <title>Draft Genome of the Euendolithic (true boring) Cyanobacterium Mastigocoleus testarum strain BC008.</title>
        <authorList>
            <person name="Guida B.S."/>
            <person name="Garcia-Pichel F."/>
        </authorList>
    </citation>
    <scope>NUCLEOTIDE SEQUENCE [LARGE SCALE GENOMIC DNA]</scope>
    <source>
        <strain evidence="5 6">BC008</strain>
    </source>
</reference>
<dbReference type="OrthoDB" id="567898at2"/>
<dbReference type="InterPro" id="IPR019775">
    <property type="entry name" value="WD40_repeat_CS"/>
</dbReference>
<feature type="repeat" description="WD" evidence="3">
    <location>
        <begin position="610"/>
        <end position="651"/>
    </location>
</feature>
<dbReference type="PRINTS" id="PR00320">
    <property type="entry name" value="GPROTEINBRPT"/>
</dbReference>
<dbReference type="Pfam" id="PF00400">
    <property type="entry name" value="WD40"/>
    <property type="match status" value="10"/>
</dbReference>
<dbReference type="RefSeq" id="WP_058183982.1">
    <property type="nucleotide sequence ID" value="NZ_LMTZ01000105.1"/>
</dbReference>
<dbReference type="EMBL" id="LMTZ01000105">
    <property type="protein sequence ID" value="KST65699.1"/>
    <property type="molecule type" value="Genomic_DNA"/>
</dbReference>
<evidence type="ECO:0000256" key="1">
    <source>
        <dbReference type="ARBA" id="ARBA00022574"/>
    </source>
</evidence>
<dbReference type="CDD" id="cd00200">
    <property type="entry name" value="WD40"/>
    <property type="match status" value="2"/>
</dbReference>
<evidence type="ECO:0000256" key="2">
    <source>
        <dbReference type="ARBA" id="ARBA00022737"/>
    </source>
</evidence>
<evidence type="ECO:0000313" key="5">
    <source>
        <dbReference type="EMBL" id="KST65699.1"/>
    </source>
</evidence>
<feature type="repeat" description="WD" evidence="3">
    <location>
        <begin position="946"/>
        <end position="987"/>
    </location>
</feature>
<dbReference type="InterPro" id="IPR001680">
    <property type="entry name" value="WD40_rpt"/>
</dbReference>
<keyword evidence="6" id="KW-1185">Reference proteome</keyword>
<dbReference type="SUPFAM" id="SSF52540">
    <property type="entry name" value="P-loop containing nucleoside triphosphate hydrolases"/>
    <property type="match status" value="1"/>
</dbReference>
<name>A0A0V7ZM93_9CYAN</name>
<dbReference type="Proteomes" id="UP000053372">
    <property type="component" value="Unassembled WGS sequence"/>
</dbReference>
<dbReference type="SMART" id="SM00320">
    <property type="entry name" value="WD40"/>
    <property type="match status" value="14"/>
</dbReference>
<evidence type="ECO:0000259" key="4">
    <source>
        <dbReference type="Pfam" id="PF00931"/>
    </source>
</evidence>
<dbReference type="Pfam" id="PF25173">
    <property type="entry name" value="Beta-prop_WDR3_1st"/>
    <property type="match status" value="1"/>
</dbReference>